<dbReference type="EMBL" id="CAJVCH010244234">
    <property type="protein sequence ID" value="CAG7733156.1"/>
    <property type="molecule type" value="Genomic_DNA"/>
</dbReference>
<sequence length="93" mass="10736">MEVMNNSFYKGMQPRLEEYDPVKPDCYQLIFEPAAACIGPRFKFTLLGSTFMISAKKQVLSLYSKDTLFTELMTVGMSIHYPHLIDLSNCWQD</sequence>
<comment type="caution">
    <text evidence="1">The sequence shown here is derived from an EMBL/GenBank/DDBJ whole genome shotgun (WGS) entry which is preliminary data.</text>
</comment>
<proteinExistence type="predicted"/>
<gene>
    <name evidence="1" type="ORF">AFUS01_LOCUS21621</name>
</gene>
<evidence type="ECO:0000313" key="1">
    <source>
        <dbReference type="EMBL" id="CAG7733156.1"/>
    </source>
</evidence>
<keyword evidence="2" id="KW-1185">Reference proteome</keyword>
<name>A0A8J2KDN5_9HEXA</name>
<accession>A0A8J2KDN5</accession>
<dbReference type="Proteomes" id="UP000708208">
    <property type="component" value="Unassembled WGS sequence"/>
</dbReference>
<dbReference type="AlphaFoldDB" id="A0A8J2KDN5"/>
<reference evidence="1" key="1">
    <citation type="submission" date="2021-06" db="EMBL/GenBank/DDBJ databases">
        <authorList>
            <person name="Hodson N. C."/>
            <person name="Mongue J. A."/>
            <person name="Jaron S. K."/>
        </authorList>
    </citation>
    <scope>NUCLEOTIDE SEQUENCE</scope>
</reference>
<protein>
    <submittedName>
        <fullName evidence="1">Uncharacterized protein</fullName>
    </submittedName>
</protein>
<organism evidence="1 2">
    <name type="scientific">Allacma fusca</name>
    <dbReference type="NCBI Taxonomy" id="39272"/>
    <lineage>
        <taxon>Eukaryota</taxon>
        <taxon>Metazoa</taxon>
        <taxon>Ecdysozoa</taxon>
        <taxon>Arthropoda</taxon>
        <taxon>Hexapoda</taxon>
        <taxon>Collembola</taxon>
        <taxon>Symphypleona</taxon>
        <taxon>Sminthuridae</taxon>
        <taxon>Allacma</taxon>
    </lineage>
</organism>
<evidence type="ECO:0000313" key="2">
    <source>
        <dbReference type="Proteomes" id="UP000708208"/>
    </source>
</evidence>